<dbReference type="GO" id="GO:0016020">
    <property type="term" value="C:membrane"/>
    <property type="evidence" value="ECO:0007669"/>
    <property type="project" value="InterPro"/>
</dbReference>
<dbReference type="InterPro" id="IPR007669">
    <property type="entry name" value="Chst-1-like"/>
</dbReference>
<dbReference type="EMBL" id="CAJFDH010000005">
    <property type="protein sequence ID" value="CAD5223645.1"/>
    <property type="molecule type" value="Genomic_DNA"/>
</dbReference>
<dbReference type="AlphaFoldDB" id="A0A811L3G1"/>
<evidence type="ECO:0008006" key="4">
    <source>
        <dbReference type="Google" id="ProtNLM"/>
    </source>
</evidence>
<dbReference type="InterPro" id="IPR005331">
    <property type="entry name" value="Sulfotransferase"/>
</dbReference>
<reference evidence="2" key="1">
    <citation type="submission" date="2020-09" db="EMBL/GenBank/DDBJ databases">
        <authorList>
            <person name="Kikuchi T."/>
        </authorList>
    </citation>
    <scope>NUCLEOTIDE SEQUENCE</scope>
    <source>
        <strain evidence="2">SH1</strain>
    </source>
</reference>
<dbReference type="PANTHER" id="PTHR22900">
    <property type="entry name" value="PROTEIN CBG14245-RELATED"/>
    <property type="match status" value="1"/>
</dbReference>
<keyword evidence="1" id="KW-0812">Transmembrane</keyword>
<dbReference type="GO" id="GO:0050650">
    <property type="term" value="P:chondroitin sulfate proteoglycan biosynthetic process"/>
    <property type="evidence" value="ECO:0007669"/>
    <property type="project" value="InterPro"/>
</dbReference>
<organism evidence="2 3">
    <name type="scientific">Bursaphelenchus okinawaensis</name>
    <dbReference type="NCBI Taxonomy" id="465554"/>
    <lineage>
        <taxon>Eukaryota</taxon>
        <taxon>Metazoa</taxon>
        <taxon>Ecdysozoa</taxon>
        <taxon>Nematoda</taxon>
        <taxon>Chromadorea</taxon>
        <taxon>Rhabditida</taxon>
        <taxon>Tylenchina</taxon>
        <taxon>Tylenchomorpha</taxon>
        <taxon>Aphelenchoidea</taxon>
        <taxon>Aphelenchoididae</taxon>
        <taxon>Bursaphelenchus</taxon>
    </lineage>
</organism>
<dbReference type="InterPro" id="IPR027417">
    <property type="entry name" value="P-loop_NTPase"/>
</dbReference>
<protein>
    <recommendedName>
        <fullName evidence="4">Sulfotransfer_1 domain-containing protein</fullName>
    </recommendedName>
</protein>
<evidence type="ECO:0000256" key="1">
    <source>
        <dbReference type="SAM" id="Phobius"/>
    </source>
</evidence>
<evidence type="ECO:0000313" key="2">
    <source>
        <dbReference type="EMBL" id="CAD5223645.1"/>
    </source>
</evidence>
<keyword evidence="3" id="KW-1185">Reference proteome</keyword>
<keyword evidence="1" id="KW-0472">Membrane</keyword>
<gene>
    <name evidence="2" type="ORF">BOKJ2_LOCUS10415</name>
</gene>
<dbReference type="GO" id="GO:0047756">
    <property type="term" value="F:chondroitin 4-sulfotransferase activity"/>
    <property type="evidence" value="ECO:0007669"/>
    <property type="project" value="InterPro"/>
</dbReference>
<dbReference type="Gene3D" id="3.40.50.300">
    <property type="entry name" value="P-loop containing nucleotide triphosphate hydrolases"/>
    <property type="match status" value="1"/>
</dbReference>
<accession>A0A811L3G1</accession>
<dbReference type="Proteomes" id="UP000614601">
    <property type="component" value="Unassembled WGS sequence"/>
</dbReference>
<keyword evidence="1" id="KW-1133">Transmembrane helix</keyword>
<dbReference type="EMBL" id="CAJFCW020000005">
    <property type="protein sequence ID" value="CAG9118379.1"/>
    <property type="molecule type" value="Genomic_DNA"/>
</dbReference>
<comment type="caution">
    <text evidence="2">The sequence shown here is derived from an EMBL/GenBank/DDBJ whole genome shotgun (WGS) entry which is preliminary data.</text>
</comment>
<evidence type="ECO:0000313" key="3">
    <source>
        <dbReference type="Proteomes" id="UP000614601"/>
    </source>
</evidence>
<proteinExistence type="predicted"/>
<dbReference type="PANTHER" id="PTHR22900:SF5">
    <property type="entry name" value="PROTEIN CBG14245"/>
    <property type="match status" value="1"/>
</dbReference>
<sequence length="348" mass="40464">MLVEYEPLNKISKYSQSSVIYATVSVIIFTVLFYTTFIQDPIPNPPVSYGKSLLPQVVVEKKVDNFDHNRTDILPKTGVNAINALPPFLQSTTHLLFAQQFKVGACLLPKVMSTIMTGVMCYLHNPNNFTSHGRTIPTETYVTRFCRGDVERGNVTSWYNQFNKNNDYSVFTVVRDPIDRFISAYVDKCYIEHRTKPRNLHIGCYGCSEDMNCFIRRMKDRLWKYVADTTIILSMMDIHIIPQTWHCEMKEYMKRFKIFRYVSSSSQEYEIFLTELTDMLKSHNVPQENIDYVLHGLTGGHSPHTTTNSTIRAKYKKQLMSDPELLKIIVDLYYYDYVTFGFPFPSLE</sequence>
<dbReference type="Pfam" id="PF03567">
    <property type="entry name" value="Sulfotransfer_2"/>
    <property type="match status" value="1"/>
</dbReference>
<dbReference type="GO" id="GO:1902884">
    <property type="term" value="P:positive regulation of response to oxidative stress"/>
    <property type="evidence" value="ECO:0007669"/>
    <property type="project" value="InterPro"/>
</dbReference>
<dbReference type="Proteomes" id="UP000783686">
    <property type="component" value="Unassembled WGS sequence"/>
</dbReference>
<dbReference type="OrthoDB" id="408912at2759"/>
<feature type="transmembrane region" description="Helical" evidence="1">
    <location>
        <begin position="19"/>
        <end position="38"/>
    </location>
</feature>
<name>A0A811L3G1_9BILA</name>